<feature type="transmembrane region" description="Helical" evidence="7">
    <location>
        <begin position="588"/>
        <end position="621"/>
    </location>
</feature>
<name>A0A6N2NKT8_SALVM</name>
<organism evidence="8">
    <name type="scientific">Salix viminalis</name>
    <name type="common">Common osier</name>
    <name type="synonym">Basket willow</name>
    <dbReference type="NCBI Taxonomy" id="40686"/>
    <lineage>
        <taxon>Eukaryota</taxon>
        <taxon>Viridiplantae</taxon>
        <taxon>Streptophyta</taxon>
        <taxon>Embryophyta</taxon>
        <taxon>Tracheophyta</taxon>
        <taxon>Spermatophyta</taxon>
        <taxon>Magnoliopsida</taxon>
        <taxon>eudicotyledons</taxon>
        <taxon>Gunneridae</taxon>
        <taxon>Pentapetalae</taxon>
        <taxon>rosids</taxon>
        <taxon>fabids</taxon>
        <taxon>Malpighiales</taxon>
        <taxon>Salicaceae</taxon>
        <taxon>Saliceae</taxon>
        <taxon>Salix</taxon>
    </lineage>
</organism>
<feature type="compositionally biased region" description="Basic and acidic residues" evidence="6">
    <location>
        <begin position="48"/>
        <end position="61"/>
    </location>
</feature>
<feature type="compositionally biased region" description="Pro residues" evidence="6">
    <location>
        <begin position="36"/>
        <end position="47"/>
    </location>
</feature>
<dbReference type="EMBL" id="CAADRP010002240">
    <property type="protein sequence ID" value="VFU64010.1"/>
    <property type="molecule type" value="Genomic_DNA"/>
</dbReference>
<keyword evidence="4 7" id="KW-1133">Transmembrane helix</keyword>
<dbReference type="GO" id="GO:0016020">
    <property type="term" value="C:membrane"/>
    <property type="evidence" value="ECO:0007669"/>
    <property type="project" value="UniProtKB-SubCell"/>
</dbReference>
<keyword evidence="3 7" id="KW-0812">Transmembrane</keyword>
<dbReference type="AlphaFoldDB" id="A0A6N2NKT8"/>
<evidence type="ECO:0000256" key="5">
    <source>
        <dbReference type="ARBA" id="ARBA00023136"/>
    </source>
</evidence>
<dbReference type="PANTHER" id="PTHR21716:SF72">
    <property type="entry name" value="TRANSMEMBRANE PROTEIN C9ORF5 PROTEIN"/>
    <property type="match status" value="1"/>
</dbReference>
<feature type="transmembrane region" description="Helical" evidence="7">
    <location>
        <begin position="554"/>
        <end position="576"/>
    </location>
</feature>
<evidence type="ECO:0000256" key="4">
    <source>
        <dbReference type="ARBA" id="ARBA00022989"/>
    </source>
</evidence>
<protein>
    <submittedName>
        <fullName evidence="8">Uncharacterized protein</fullName>
    </submittedName>
</protein>
<proteinExistence type="inferred from homology"/>
<feature type="transmembrane region" description="Helical" evidence="7">
    <location>
        <begin position="434"/>
        <end position="459"/>
    </location>
</feature>
<feature type="region of interest" description="Disordered" evidence="6">
    <location>
        <begin position="27"/>
        <end position="69"/>
    </location>
</feature>
<feature type="transmembrane region" description="Helical" evidence="7">
    <location>
        <begin position="77"/>
        <end position="99"/>
    </location>
</feature>
<sequence>MELVPYTDPNSKQDSLPWQDMFRSASYRKPSTTQSPPLPPQSNAPPHAPKDHHDDRQHDNKTSASTFSASGDPQVRLALYIAMAHAGLAFAIFILYFVCKLLQAYLRPIQWAILCSIPLRGIQQTLLGLTETVLAVPVSIFTVFVGTLVDIKEVCLRAFLKKSKGEISRRHRSGFSKLLRWLLSFGVFVIAYERIGGLGSLLILASGFLCSTKTVNSTFSAVSSLRKNSFRRSSITPFFTRGVLKRLKTIVAIRIDCLYDCGIAVEGKDAVISLKSHVEESNYAEKLGIKQWMDENDVPGMVDKYTTTFYETVSDQIDSLAMQYNMTEFVTGIKHFVISPPANISQQSVALMSPSPYTEKMLSLRTKVRNQEWGEIYTDLDAIFRELIIPQEDLVEKAKGYAAQGMEVSQRIFSSSASVLGGGAKLMLSIGISIIYGAAEVVNFVSQSVIFFWVLYYLITSESGGVTEQVMGMLPIPRTARIRCVEVLDKAISGVLLATAEIALFQGCLTWLLFRLYDIHFLYVSTILAIISPLFPIFPPMFATIPAAVQLVMAGRYIVAVSLSIIHIALMGYGATEIQEDIPGYNQYLTGLSIIGGMALFPSAIEGAIMGPLITTVVIGLKDLYMEFVLEEPTKTD</sequence>
<feature type="transmembrane region" description="Helical" evidence="7">
    <location>
        <begin position="491"/>
        <end position="514"/>
    </location>
</feature>
<feature type="transmembrane region" description="Helical" evidence="7">
    <location>
        <begin position="521"/>
        <end position="542"/>
    </location>
</feature>
<dbReference type="PANTHER" id="PTHR21716">
    <property type="entry name" value="TRANSMEMBRANE PROTEIN"/>
    <property type="match status" value="1"/>
</dbReference>
<evidence type="ECO:0000256" key="6">
    <source>
        <dbReference type="SAM" id="MobiDB-lite"/>
    </source>
</evidence>
<evidence type="ECO:0000256" key="1">
    <source>
        <dbReference type="ARBA" id="ARBA00004141"/>
    </source>
</evidence>
<evidence type="ECO:0000313" key="8">
    <source>
        <dbReference type="EMBL" id="VFU64010.1"/>
    </source>
</evidence>
<evidence type="ECO:0000256" key="3">
    <source>
        <dbReference type="ARBA" id="ARBA00022692"/>
    </source>
</evidence>
<keyword evidence="5 7" id="KW-0472">Membrane</keyword>
<comment type="similarity">
    <text evidence="2">Belongs to the autoinducer-2 exporter (AI-2E) (TC 2.A.86) family.</text>
</comment>
<evidence type="ECO:0000256" key="2">
    <source>
        <dbReference type="ARBA" id="ARBA00009773"/>
    </source>
</evidence>
<gene>
    <name evidence="8" type="ORF">SVIM_LOCUS489341</name>
</gene>
<accession>A0A6N2NKT8</accession>
<evidence type="ECO:0000256" key="7">
    <source>
        <dbReference type="SAM" id="Phobius"/>
    </source>
</evidence>
<reference evidence="8" key="1">
    <citation type="submission" date="2019-03" db="EMBL/GenBank/DDBJ databases">
        <authorList>
            <person name="Mank J."/>
            <person name="Almeida P."/>
        </authorList>
    </citation>
    <scope>NUCLEOTIDE SEQUENCE</scope>
    <source>
        <strain evidence="8">78183</strain>
    </source>
</reference>
<dbReference type="InterPro" id="IPR002549">
    <property type="entry name" value="AI-2E-like"/>
</dbReference>
<comment type="subcellular location">
    <subcellularLocation>
        <location evidence="1">Membrane</location>
        <topology evidence="1">Multi-pass membrane protein</topology>
    </subcellularLocation>
</comment>